<sequence length="162" mass="17464">MAKVVALIASALCILAIAGFAQSQKDDFVVKGQVYCDTCRVLFPTKISTSIAGAGVELKCRSRDNDTETYSAKSQTDETGSYEITVDGDHQDDICEVNTVLSPDPTCVQQPPEISSARVTLAENTGMESNVRFANPIGFRGDKALPDCVKVLQDLDLNPEMI</sequence>
<reference evidence="1 2" key="1">
    <citation type="journal article" date="2021" name="Hortic Res">
        <title>High-quality reference genome and annotation aids understanding of berry development for evergreen blueberry (Vaccinium darrowii).</title>
        <authorList>
            <person name="Yu J."/>
            <person name="Hulse-Kemp A.M."/>
            <person name="Babiker E."/>
            <person name="Staton M."/>
        </authorList>
    </citation>
    <scope>NUCLEOTIDE SEQUENCE [LARGE SCALE GENOMIC DNA]</scope>
    <source>
        <strain evidence="2">cv. NJ 8807/NJ 8810</strain>
        <tissue evidence="1">Young leaf</tissue>
    </source>
</reference>
<gene>
    <name evidence="1" type="ORF">Vadar_019234</name>
</gene>
<protein>
    <submittedName>
        <fullName evidence="1">Uncharacterized protein</fullName>
    </submittedName>
</protein>
<evidence type="ECO:0000313" key="1">
    <source>
        <dbReference type="EMBL" id="KAH7860894.1"/>
    </source>
</evidence>
<proteinExistence type="predicted"/>
<comment type="caution">
    <text evidence="1">The sequence shown here is derived from an EMBL/GenBank/DDBJ whole genome shotgun (WGS) entry which is preliminary data.</text>
</comment>
<accession>A0ACB7Z518</accession>
<dbReference type="Proteomes" id="UP000828048">
    <property type="component" value="Chromosome 4"/>
</dbReference>
<dbReference type="EMBL" id="CM037154">
    <property type="protein sequence ID" value="KAH7860894.1"/>
    <property type="molecule type" value="Genomic_DNA"/>
</dbReference>
<name>A0ACB7Z518_9ERIC</name>
<evidence type="ECO:0000313" key="2">
    <source>
        <dbReference type="Proteomes" id="UP000828048"/>
    </source>
</evidence>
<organism evidence="1 2">
    <name type="scientific">Vaccinium darrowii</name>
    <dbReference type="NCBI Taxonomy" id="229202"/>
    <lineage>
        <taxon>Eukaryota</taxon>
        <taxon>Viridiplantae</taxon>
        <taxon>Streptophyta</taxon>
        <taxon>Embryophyta</taxon>
        <taxon>Tracheophyta</taxon>
        <taxon>Spermatophyta</taxon>
        <taxon>Magnoliopsida</taxon>
        <taxon>eudicotyledons</taxon>
        <taxon>Gunneridae</taxon>
        <taxon>Pentapetalae</taxon>
        <taxon>asterids</taxon>
        <taxon>Ericales</taxon>
        <taxon>Ericaceae</taxon>
        <taxon>Vaccinioideae</taxon>
        <taxon>Vaccinieae</taxon>
        <taxon>Vaccinium</taxon>
    </lineage>
</organism>
<keyword evidence="2" id="KW-1185">Reference proteome</keyword>